<dbReference type="GO" id="GO:0019239">
    <property type="term" value="F:deaminase activity"/>
    <property type="evidence" value="ECO:0007669"/>
    <property type="project" value="TreeGrafter"/>
</dbReference>
<dbReference type="EMBL" id="LZYO01000178">
    <property type="protein sequence ID" value="ODH26686.1"/>
    <property type="molecule type" value="Genomic_DNA"/>
</dbReference>
<dbReference type="Proteomes" id="UP000242814">
    <property type="component" value="Unassembled WGS sequence"/>
</dbReference>
<proteinExistence type="predicted"/>
<name>A0A1D2JD96_PARBR</name>
<dbReference type="VEuPathDB" id="FungiDB:PABG_05509"/>
<reference evidence="1 2" key="1">
    <citation type="submission" date="2016-06" db="EMBL/GenBank/DDBJ databases">
        <authorList>
            <person name="Kjaerup R.B."/>
            <person name="Dalgaard T.S."/>
            <person name="Juul-Madsen H.R."/>
        </authorList>
    </citation>
    <scope>NUCLEOTIDE SEQUENCE [LARGE SCALE GENOMIC DNA]</scope>
    <source>
        <strain evidence="1 2">Pb300</strain>
    </source>
</reference>
<dbReference type="AlphaFoldDB" id="A0A1D2JD96"/>
<dbReference type="InterPro" id="IPR035959">
    <property type="entry name" value="RutC-like_sf"/>
</dbReference>
<dbReference type="PANTHER" id="PTHR11803:SF39">
    <property type="entry name" value="2-IMINOBUTANOATE_2-IMINOPROPANOATE DEAMINASE"/>
    <property type="match status" value="1"/>
</dbReference>
<dbReference type="PANTHER" id="PTHR11803">
    <property type="entry name" value="2-IMINOBUTANOATE/2-IMINOPROPANOATE DEAMINASE RIDA"/>
    <property type="match status" value="1"/>
</dbReference>
<gene>
    <name evidence="1" type="ORF">ACO22_04473</name>
</gene>
<dbReference type="OMA" id="HKVIWTQ"/>
<dbReference type="GO" id="GO:0005829">
    <property type="term" value="C:cytosol"/>
    <property type="evidence" value="ECO:0007669"/>
    <property type="project" value="TreeGrafter"/>
</dbReference>
<evidence type="ECO:0000313" key="1">
    <source>
        <dbReference type="EMBL" id="ODH26686.1"/>
    </source>
</evidence>
<sequence length="135" mass="14988">MAHLNYPSYEGFGETARDSTHYSQTVKIGNTIEISGQGGWDRITEKIPDDIGAQVDQAFSNVEYAVKQAGGTGWDQIYKLRCYTVPLDENIAEHIIRNLRKYFPNHQPLLTVVGVQTLAFGMAIEIEAVANLDGN</sequence>
<dbReference type="VEuPathDB" id="FungiDB:PADG_05823"/>
<dbReference type="InterPro" id="IPR006175">
    <property type="entry name" value="YjgF/YER057c/UK114"/>
</dbReference>
<organism evidence="1 2">
    <name type="scientific">Paracoccidioides brasiliensis</name>
    <dbReference type="NCBI Taxonomy" id="121759"/>
    <lineage>
        <taxon>Eukaryota</taxon>
        <taxon>Fungi</taxon>
        <taxon>Dikarya</taxon>
        <taxon>Ascomycota</taxon>
        <taxon>Pezizomycotina</taxon>
        <taxon>Eurotiomycetes</taxon>
        <taxon>Eurotiomycetidae</taxon>
        <taxon>Onygenales</taxon>
        <taxon>Ajellomycetaceae</taxon>
        <taxon>Paracoccidioides</taxon>
    </lineage>
</organism>
<evidence type="ECO:0000313" key="2">
    <source>
        <dbReference type="Proteomes" id="UP000242814"/>
    </source>
</evidence>
<dbReference type="OrthoDB" id="4191879at2759"/>
<protein>
    <submittedName>
        <fullName evidence="1">Uncharacterized protein</fullName>
    </submittedName>
</protein>
<dbReference type="SUPFAM" id="SSF55298">
    <property type="entry name" value="YjgF-like"/>
    <property type="match status" value="1"/>
</dbReference>
<comment type="caution">
    <text evidence="1">The sequence shown here is derived from an EMBL/GenBank/DDBJ whole genome shotgun (WGS) entry which is preliminary data.</text>
</comment>
<dbReference type="Gene3D" id="3.30.1330.40">
    <property type="entry name" value="RutC-like"/>
    <property type="match status" value="1"/>
</dbReference>
<dbReference type="GO" id="GO:0005739">
    <property type="term" value="C:mitochondrion"/>
    <property type="evidence" value="ECO:0007669"/>
    <property type="project" value="TreeGrafter"/>
</dbReference>
<dbReference type="Pfam" id="PF01042">
    <property type="entry name" value="Ribonuc_L-PSP"/>
    <property type="match status" value="1"/>
</dbReference>
<accession>A0A1D2JD96</accession>